<keyword evidence="4" id="KW-1185">Reference proteome</keyword>
<dbReference type="Proteomes" id="UP000184608">
    <property type="component" value="Unassembled WGS sequence"/>
</dbReference>
<dbReference type="InterPro" id="IPR029058">
    <property type="entry name" value="AB_hydrolase_fold"/>
</dbReference>
<dbReference type="SUPFAM" id="SSF53474">
    <property type="entry name" value="alpha/beta-Hydrolases"/>
    <property type="match status" value="1"/>
</dbReference>
<evidence type="ECO:0000259" key="2">
    <source>
        <dbReference type="Pfam" id="PF20434"/>
    </source>
</evidence>
<proteinExistence type="predicted"/>
<evidence type="ECO:0000313" key="3">
    <source>
        <dbReference type="EMBL" id="SHI60460.1"/>
    </source>
</evidence>
<dbReference type="RefSeq" id="WP_073605625.1">
    <property type="nucleotide sequence ID" value="NZ_FQXZ01000045.1"/>
</dbReference>
<keyword evidence="1 3" id="KW-0378">Hydrolase</keyword>
<dbReference type="EC" id="3.1.1.72" evidence="3"/>
<evidence type="ECO:0000313" key="4">
    <source>
        <dbReference type="Proteomes" id="UP000184608"/>
    </source>
</evidence>
<gene>
    <name evidence="3" type="primary">axeA1</name>
    <name evidence="3" type="ORF">VA7868_04020</name>
</gene>
<dbReference type="Gene3D" id="3.40.50.1820">
    <property type="entry name" value="alpha/beta hydrolase"/>
    <property type="match status" value="1"/>
</dbReference>
<accession>A0A1M6CHF0</accession>
<dbReference type="STRING" id="1216006.VA7868_04020"/>
<evidence type="ECO:0000256" key="1">
    <source>
        <dbReference type="ARBA" id="ARBA00022801"/>
    </source>
</evidence>
<dbReference type="Pfam" id="PF20434">
    <property type="entry name" value="BD-FAE"/>
    <property type="match status" value="1"/>
</dbReference>
<dbReference type="PANTHER" id="PTHR48081">
    <property type="entry name" value="AB HYDROLASE SUPERFAMILY PROTEIN C4A8.06C"/>
    <property type="match status" value="1"/>
</dbReference>
<sequence length="306" mass="34160">MKSIMSKPFESLSQLSENKNVFKLWKESLQTNAALSPVCTERSTQPGVFDRALYQISEPEVLIVEPEQSNHTGILVIPGGGYQRIAVDKEGLEIAERFKQWGYTVFVISYRMPGDNHPQGADVSFIDAQRAMRVIQAQPQWQHIMHWGVLGFSAGGHIAARLATQTNQTHFPPQDQIDLHTIHLNFTALMYPVISMEPDIAHTGSRDALLGNPAQETLKEKYSVENLVSGKTPPCFIAHAIDDSSVIVENSMILLQALKSYQVPVEVHLFESGEHGFCLRTTPGTSTHMWPELLHGWIQQVPDTPV</sequence>
<name>A0A1M6CHF0_9VIBR</name>
<protein>
    <submittedName>
        <fullName evidence="3">Acetylxylan esterase</fullName>
        <ecNumber evidence="3">3.1.1.72</ecNumber>
    </submittedName>
</protein>
<dbReference type="InterPro" id="IPR049492">
    <property type="entry name" value="BD-FAE-like_dom"/>
</dbReference>
<dbReference type="AlphaFoldDB" id="A0A1M6CHF0"/>
<feature type="domain" description="BD-FAE-like" evidence="2">
    <location>
        <begin position="68"/>
        <end position="258"/>
    </location>
</feature>
<dbReference type="GO" id="GO:0046555">
    <property type="term" value="F:acetylxylan esterase activity"/>
    <property type="evidence" value="ECO:0007669"/>
    <property type="project" value="UniProtKB-EC"/>
</dbReference>
<reference evidence="3 4" key="1">
    <citation type="submission" date="2016-11" db="EMBL/GenBank/DDBJ databases">
        <authorList>
            <person name="Jaros S."/>
            <person name="Januszkiewicz K."/>
            <person name="Wedrychowicz H."/>
        </authorList>
    </citation>
    <scope>NUCLEOTIDE SEQUENCE [LARGE SCALE GENOMIC DNA]</scope>
    <source>
        <strain evidence="3 4">CECT 7868</strain>
    </source>
</reference>
<dbReference type="PANTHER" id="PTHR48081:SF6">
    <property type="entry name" value="PEPTIDASE S9 PROLYL OLIGOPEPTIDASE CATALYTIC DOMAIN-CONTAINING PROTEIN"/>
    <property type="match status" value="1"/>
</dbReference>
<dbReference type="EMBL" id="FQXZ01000045">
    <property type="protein sequence ID" value="SHI60460.1"/>
    <property type="molecule type" value="Genomic_DNA"/>
</dbReference>
<dbReference type="InterPro" id="IPR050300">
    <property type="entry name" value="GDXG_lipolytic_enzyme"/>
</dbReference>
<organism evidence="3 4">
    <name type="scientific">Vibrio aerogenes CECT 7868</name>
    <dbReference type="NCBI Taxonomy" id="1216006"/>
    <lineage>
        <taxon>Bacteria</taxon>
        <taxon>Pseudomonadati</taxon>
        <taxon>Pseudomonadota</taxon>
        <taxon>Gammaproteobacteria</taxon>
        <taxon>Vibrionales</taxon>
        <taxon>Vibrionaceae</taxon>
        <taxon>Vibrio</taxon>
    </lineage>
</organism>
<dbReference type="OrthoDB" id="9771666at2"/>